<gene>
    <name evidence="1" type="ORF">EMPG_17785</name>
</gene>
<sequence length="61" mass="6404">LSGSNAALCCCSVFSQEQVSTTTDVDPLFPGLFSLSCFMVLVNASPHIRLGPSQQAPGTSW</sequence>
<dbReference type="Proteomes" id="UP000053573">
    <property type="component" value="Unassembled WGS sequence"/>
</dbReference>
<feature type="non-terminal residue" evidence="1">
    <location>
        <position position="1"/>
    </location>
</feature>
<comment type="caution">
    <text evidence="1">The sequence shown here is derived from an EMBL/GenBank/DDBJ whole genome shotgun (WGS) entry which is preliminary data.</text>
</comment>
<keyword evidence="2" id="KW-1185">Reference proteome</keyword>
<evidence type="ECO:0000313" key="2">
    <source>
        <dbReference type="Proteomes" id="UP000053573"/>
    </source>
</evidence>
<name>A0A0H1B6L8_9EURO</name>
<proteinExistence type="predicted"/>
<protein>
    <submittedName>
        <fullName evidence="1">Uncharacterized protein</fullName>
    </submittedName>
</protein>
<organism evidence="1 2">
    <name type="scientific">Blastomyces silverae</name>
    <dbReference type="NCBI Taxonomy" id="2060906"/>
    <lineage>
        <taxon>Eukaryota</taxon>
        <taxon>Fungi</taxon>
        <taxon>Dikarya</taxon>
        <taxon>Ascomycota</taxon>
        <taxon>Pezizomycotina</taxon>
        <taxon>Eurotiomycetes</taxon>
        <taxon>Eurotiomycetidae</taxon>
        <taxon>Onygenales</taxon>
        <taxon>Ajellomycetaceae</taxon>
        <taxon>Blastomyces</taxon>
    </lineage>
</organism>
<dbReference type="EMBL" id="LDEV01002987">
    <property type="protein sequence ID" value="KLJ06723.1"/>
    <property type="molecule type" value="Genomic_DNA"/>
</dbReference>
<accession>A0A0H1B6L8</accession>
<dbReference type="AlphaFoldDB" id="A0A0H1B6L8"/>
<reference evidence="2" key="1">
    <citation type="journal article" date="2015" name="PLoS Genet.">
        <title>The dynamic genome and transcriptome of the human fungal pathogen Blastomyces and close relative Emmonsia.</title>
        <authorList>
            <person name="Munoz J.F."/>
            <person name="Gauthier G.M."/>
            <person name="Desjardins C.A."/>
            <person name="Gallo J.E."/>
            <person name="Holder J."/>
            <person name="Sullivan T.D."/>
            <person name="Marty A.J."/>
            <person name="Carmen J.C."/>
            <person name="Chen Z."/>
            <person name="Ding L."/>
            <person name="Gujja S."/>
            <person name="Magrini V."/>
            <person name="Misas E."/>
            <person name="Mitreva M."/>
            <person name="Priest M."/>
            <person name="Saif S."/>
            <person name="Whiston E.A."/>
            <person name="Young S."/>
            <person name="Zeng Q."/>
            <person name="Goldman W.E."/>
            <person name="Mardis E.R."/>
            <person name="Taylor J.W."/>
            <person name="McEwen J.G."/>
            <person name="Clay O.K."/>
            <person name="Klein B.S."/>
            <person name="Cuomo C.A."/>
        </authorList>
    </citation>
    <scope>NUCLEOTIDE SEQUENCE [LARGE SCALE GENOMIC DNA]</scope>
    <source>
        <strain evidence="2">UAMH 139</strain>
    </source>
</reference>
<evidence type="ECO:0000313" key="1">
    <source>
        <dbReference type="EMBL" id="KLJ06723.1"/>
    </source>
</evidence>